<name>A0A9N9GN20_9GLOM</name>
<dbReference type="GO" id="GO:0016705">
    <property type="term" value="F:oxidoreductase activity, acting on paired donors, with incorporation or reduction of molecular oxygen"/>
    <property type="evidence" value="ECO:0007669"/>
    <property type="project" value="InterPro"/>
</dbReference>
<feature type="transmembrane region" description="Helical" evidence="5">
    <location>
        <begin position="6"/>
        <end position="29"/>
    </location>
</feature>
<dbReference type="PRINTS" id="PR00463">
    <property type="entry name" value="EP450I"/>
</dbReference>
<feature type="binding site" description="axial binding residue" evidence="3">
    <location>
        <position position="470"/>
    </location>
    <ligand>
        <name>heme</name>
        <dbReference type="ChEBI" id="CHEBI:30413"/>
    </ligand>
    <ligandPart>
        <name>Fe</name>
        <dbReference type="ChEBI" id="CHEBI:18248"/>
    </ligandPart>
</feature>
<keyword evidence="5" id="KW-1133">Transmembrane helix</keyword>
<organism evidence="6 7">
    <name type="scientific">Acaulospora morrowiae</name>
    <dbReference type="NCBI Taxonomy" id="94023"/>
    <lineage>
        <taxon>Eukaryota</taxon>
        <taxon>Fungi</taxon>
        <taxon>Fungi incertae sedis</taxon>
        <taxon>Mucoromycota</taxon>
        <taxon>Glomeromycotina</taxon>
        <taxon>Glomeromycetes</taxon>
        <taxon>Diversisporales</taxon>
        <taxon>Acaulosporaceae</taxon>
        <taxon>Acaulospora</taxon>
    </lineage>
</organism>
<dbReference type="GO" id="GO:0004497">
    <property type="term" value="F:monooxygenase activity"/>
    <property type="evidence" value="ECO:0007669"/>
    <property type="project" value="UniProtKB-KW"/>
</dbReference>
<dbReference type="PANTHER" id="PTHR24301:SF2">
    <property type="entry name" value="THROMBOXANE-A SYNTHASE"/>
    <property type="match status" value="1"/>
</dbReference>
<dbReference type="InterPro" id="IPR036396">
    <property type="entry name" value="Cyt_P450_sf"/>
</dbReference>
<dbReference type="AlphaFoldDB" id="A0A9N9GN20"/>
<keyword evidence="4" id="KW-0560">Oxidoreductase</keyword>
<keyword evidence="1 3" id="KW-0479">Metal-binding</keyword>
<dbReference type="Gene3D" id="1.10.630.10">
    <property type="entry name" value="Cytochrome P450"/>
    <property type="match status" value="1"/>
</dbReference>
<evidence type="ECO:0000256" key="4">
    <source>
        <dbReference type="RuleBase" id="RU000461"/>
    </source>
</evidence>
<feature type="non-terminal residue" evidence="6">
    <location>
        <position position="473"/>
    </location>
</feature>
<dbReference type="PANTHER" id="PTHR24301">
    <property type="entry name" value="THROMBOXANE-A SYNTHASE"/>
    <property type="match status" value="1"/>
</dbReference>
<sequence length="473" mass="54756">KLNMLNSIVFTSGFDWISATLIFLVLYVAKYYYNYYTRKNPLPGPLPLPIIGNLHQIAFHKIGDIDIGTWSFFPLRKKYGETFEIYLGSVRAIITGDPKALDKVYNSSSKNNFTIRPALNGLSELRTHNGLILNNDQKSWSRNRKFVSHTLLSPKFLHEFADITQDLFNKAERNWTSGMVIDFAYWIRCFTTDILSSILTGSPAVYPLSCSTSKSEYTPEMKESYEFLQSQRKWFKSLIFFVAVPRFLRYNIPFLSSINRDYLDNARRLEDEVLEKVIKRREQLENLPEGQAGGDGLLDMLLTMNIRDHDEPVEDDEPMKDEEIRDNIMDISLTNSTGNSLCYFIYHISQNPQCKERLLEEIDSIFANDMTRPITSNDLEKLVYMEAAIKESLRIFPVAPLVPRSLANPDTLLGYNWPAGQLFFISQYSLMHNKNVWEEPHKFNPDRFLKDTEKIQKKFFVPFGGGCRICPGR</sequence>
<dbReference type="InterPro" id="IPR001128">
    <property type="entry name" value="Cyt_P450"/>
</dbReference>
<proteinExistence type="inferred from homology"/>
<keyword evidence="3 4" id="KW-0349">Heme</keyword>
<reference evidence="6" key="1">
    <citation type="submission" date="2021-06" db="EMBL/GenBank/DDBJ databases">
        <authorList>
            <person name="Kallberg Y."/>
            <person name="Tangrot J."/>
            <person name="Rosling A."/>
        </authorList>
    </citation>
    <scope>NUCLEOTIDE SEQUENCE</scope>
    <source>
        <strain evidence="6">CL551</strain>
    </source>
</reference>
<accession>A0A9N9GN20</accession>
<protein>
    <submittedName>
        <fullName evidence="6">17317_t:CDS:1</fullName>
    </submittedName>
</protein>
<keyword evidence="5" id="KW-0812">Transmembrane</keyword>
<keyword evidence="7" id="KW-1185">Reference proteome</keyword>
<dbReference type="PRINTS" id="PR00385">
    <property type="entry name" value="P450"/>
</dbReference>
<keyword evidence="2 3" id="KW-0408">Iron</keyword>
<evidence type="ECO:0000256" key="5">
    <source>
        <dbReference type="SAM" id="Phobius"/>
    </source>
</evidence>
<evidence type="ECO:0000313" key="7">
    <source>
        <dbReference type="Proteomes" id="UP000789342"/>
    </source>
</evidence>
<keyword evidence="5" id="KW-0472">Membrane</keyword>
<evidence type="ECO:0000256" key="1">
    <source>
        <dbReference type="ARBA" id="ARBA00022723"/>
    </source>
</evidence>
<evidence type="ECO:0000256" key="3">
    <source>
        <dbReference type="PIRSR" id="PIRSR602401-1"/>
    </source>
</evidence>
<dbReference type="OrthoDB" id="1470350at2759"/>
<comment type="similarity">
    <text evidence="4">Belongs to the cytochrome P450 family.</text>
</comment>
<dbReference type="Proteomes" id="UP000789342">
    <property type="component" value="Unassembled WGS sequence"/>
</dbReference>
<dbReference type="GO" id="GO:0005506">
    <property type="term" value="F:iron ion binding"/>
    <property type="evidence" value="ECO:0007669"/>
    <property type="project" value="InterPro"/>
</dbReference>
<evidence type="ECO:0000313" key="6">
    <source>
        <dbReference type="EMBL" id="CAG8622407.1"/>
    </source>
</evidence>
<comment type="caution">
    <text evidence="6">The sequence shown here is derived from an EMBL/GenBank/DDBJ whole genome shotgun (WGS) entry which is preliminary data.</text>
</comment>
<dbReference type="PROSITE" id="PS00086">
    <property type="entry name" value="CYTOCHROME_P450"/>
    <property type="match status" value="1"/>
</dbReference>
<comment type="cofactor">
    <cofactor evidence="3">
        <name>heme</name>
        <dbReference type="ChEBI" id="CHEBI:30413"/>
    </cofactor>
</comment>
<dbReference type="EMBL" id="CAJVPV010007737">
    <property type="protein sequence ID" value="CAG8622407.1"/>
    <property type="molecule type" value="Genomic_DNA"/>
</dbReference>
<dbReference type="InterPro" id="IPR017972">
    <property type="entry name" value="Cyt_P450_CS"/>
</dbReference>
<dbReference type="SUPFAM" id="SSF48264">
    <property type="entry name" value="Cytochrome P450"/>
    <property type="match status" value="1"/>
</dbReference>
<evidence type="ECO:0000256" key="2">
    <source>
        <dbReference type="ARBA" id="ARBA00023004"/>
    </source>
</evidence>
<gene>
    <name evidence="6" type="ORF">AMORRO_LOCUS8719</name>
</gene>
<dbReference type="InterPro" id="IPR002401">
    <property type="entry name" value="Cyt_P450_E_grp-I"/>
</dbReference>
<keyword evidence="4" id="KW-0503">Monooxygenase</keyword>
<dbReference type="GO" id="GO:0020037">
    <property type="term" value="F:heme binding"/>
    <property type="evidence" value="ECO:0007669"/>
    <property type="project" value="InterPro"/>
</dbReference>
<dbReference type="Pfam" id="PF00067">
    <property type="entry name" value="p450"/>
    <property type="match status" value="1"/>
</dbReference>